<organism evidence="2">
    <name type="scientific">Timema douglasi</name>
    <name type="common">Walking stick</name>
    <dbReference type="NCBI Taxonomy" id="61478"/>
    <lineage>
        <taxon>Eukaryota</taxon>
        <taxon>Metazoa</taxon>
        <taxon>Ecdysozoa</taxon>
        <taxon>Arthropoda</taxon>
        <taxon>Hexapoda</taxon>
        <taxon>Insecta</taxon>
        <taxon>Pterygota</taxon>
        <taxon>Neoptera</taxon>
        <taxon>Polyneoptera</taxon>
        <taxon>Phasmatodea</taxon>
        <taxon>Timematodea</taxon>
        <taxon>Timematoidea</taxon>
        <taxon>Timematidae</taxon>
        <taxon>Timema</taxon>
    </lineage>
</organism>
<gene>
    <name evidence="2" type="ORF">TDIB3V08_LOCUS7040</name>
</gene>
<protein>
    <recommendedName>
        <fullName evidence="1">ARMC5-like ARM-repeats domain-containing protein</fullName>
    </recommendedName>
</protein>
<dbReference type="GO" id="GO:0005829">
    <property type="term" value="C:cytosol"/>
    <property type="evidence" value="ECO:0007669"/>
    <property type="project" value="TreeGrafter"/>
</dbReference>
<evidence type="ECO:0000259" key="1">
    <source>
        <dbReference type="Pfam" id="PF24768"/>
    </source>
</evidence>
<dbReference type="SUPFAM" id="SSF48371">
    <property type="entry name" value="ARM repeat"/>
    <property type="match status" value="1"/>
</dbReference>
<feature type="domain" description="ARMC5-like ARM-repeats" evidence="1">
    <location>
        <begin position="70"/>
        <end position="166"/>
    </location>
</feature>
<dbReference type="Gene3D" id="1.25.10.10">
    <property type="entry name" value="Leucine-rich Repeat Variant"/>
    <property type="match status" value="1"/>
</dbReference>
<dbReference type="PANTHER" id="PTHR23312:SF8">
    <property type="entry name" value="ARMADILLO REPEAT-CONTAINING PROTEIN 5"/>
    <property type="match status" value="1"/>
</dbReference>
<dbReference type="PANTHER" id="PTHR23312">
    <property type="entry name" value="ARMC5 ARMADILLO REPEAT-CONTAINING -RELATED"/>
    <property type="match status" value="1"/>
</dbReference>
<name>A0A7R8Z8V4_TIMDO</name>
<reference evidence="2" key="1">
    <citation type="submission" date="2020-11" db="EMBL/GenBank/DDBJ databases">
        <authorList>
            <person name="Tran Van P."/>
        </authorList>
    </citation>
    <scope>NUCLEOTIDE SEQUENCE</scope>
</reference>
<evidence type="ECO:0000313" key="2">
    <source>
        <dbReference type="EMBL" id="CAD7200829.1"/>
    </source>
</evidence>
<dbReference type="EMBL" id="OA567812">
    <property type="protein sequence ID" value="CAD7200829.1"/>
    <property type="molecule type" value="Genomic_DNA"/>
</dbReference>
<dbReference type="InterPro" id="IPR011989">
    <property type="entry name" value="ARM-like"/>
</dbReference>
<dbReference type="GO" id="GO:0009653">
    <property type="term" value="P:anatomical structure morphogenesis"/>
    <property type="evidence" value="ECO:0007669"/>
    <property type="project" value="TreeGrafter"/>
</dbReference>
<dbReference type="Pfam" id="PF24768">
    <property type="entry name" value="ARM_ARMC5"/>
    <property type="match status" value="1"/>
</dbReference>
<dbReference type="InterPro" id="IPR055445">
    <property type="entry name" value="ARM_ARMC5"/>
</dbReference>
<accession>A0A7R8Z8V4</accession>
<dbReference type="InterPro" id="IPR016024">
    <property type="entry name" value="ARM-type_fold"/>
</dbReference>
<dbReference type="AlphaFoldDB" id="A0A7R8Z8V4"/>
<proteinExistence type="predicted"/>
<sequence length="188" mass="20503">MSNSGDVSDEVATVLRTLKSTSSSKLYKVLVKLRSLLGGSRDGLCVVESLLQDSESLKVVLKCLEQTNEKLIDVALSLLGQCCYMKEDIRLKVCEYGVIPPLVVILRNMTRDCVLCRASRLVGNLAQTPSVAQQLHSAEIVAPLVTILGTKNTSNSTILMTIRALSWYISAQGYDMFQRITSMPSSGS</sequence>